<feature type="region of interest" description="Disordered" evidence="1">
    <location>
        <begin position="245"/>
        <end position="375"/>
    </location>
</feature>
<evidence type="ECO:0000313" key="3">
    <source>
        <dbReference type="EMBL" id="KAK9840347.1"/>
    </source>
</evidence>
<dbReference type="NCBIfam" id="TIGR03033">
    <property type="entry name" value="phage_rel_nuc"/>
    <property type="match status" value="1"/>
</dbReference>
<dbReference type="CDD" id="cd22343">
    <property type="entry name" value="PDDEXK_lambda_exonuclease-like"/>
    <property type="match status" value="1"/>
</dbReference>
<reference evidence="3 4" key="1">
    <citation type="journal article" date="2024" name="Nat. Commun.">
        <title>Phylogenomics reveals the evolutionary origins of lichenization in chlorophyte algae.</title>
        <authorList>
            <person name="Puginier C."/>
            <person name="Libourel C."/>
            <person name="Otte J."/>
            <person name="Skaloud P."/>
            <person name="Haon M."/>
            <person name="Grisel S."/>
            <person name="Petersen M."/>
            <person name="Berrin J.G."/>
            <person name="Delaux P.M."/>
            <person name="Dal Grande F."/>
            <person name="Keller J."/>
        </authorList>
    </citation>
    <scope>NUCLEOTIDE SEQUENCE [LARGE SCALE GENOMIC DNA]</scope>
    <source>
        <strain evidence="3 4">SAG 2145</strain>
    </source>
</reference>
<accession>A0AAW1S407</accession>
<dbReference type="InterPro" id="IPR051703">
    <property type="entry name" value="NF-kappa-B_Signaling_Reg"/>
</dbReference>
<feature type="region of interest" description="Disordered" evidence="1">
    <location>
        <begin position="201"/>
        <end position="227"/>
    </location>
</feature>
<organism evidence="3 4">
    <name type="scientific">Apatococcus lobatus</name>
    <dbReference type="NCBI Taxonomy" id="904363"/>
    <lineage>
        <taxon>Eukaryota</taxon>
        <taxon>Viridiplantae</taxon>
        <taxon>Chlorophyta</taxon>
        <taxon>core chlorophytes</taxon>
        <taxon>Trebouxiophyceae</taxon>
        <taxon>Chlorellales</taxon>
        <taxon>Chlorellaceae</taxon>
        <taxon>Apatococcus</taxon>
    </lineage>
</organism>
<dbReference type="AlphaFoldDB" id="A0AAW1S407"/>
<feature type="region of interest" description="Disordered" evidence="1">
    <location>
        <begin position="599"/>
        <end position="621"/>
    </location>
</feature>
<evidence type="ECO:0000259" key="2">
    <source>
        <dbReference type="Pfam" id="PF09588"/>
    </source>
</evidence>
<dbReference type="PANTHER" id="PTHR46609:SF6">
    <property type="entry name" value="EXONUCLEASE, PHAGE-TYPE_RECB, C-TERMINAL DOMAIN-CONTAINING PROTEIN-RELATED"/>
    <property type="match status" value="1"/>
</dbReference>
<feature type="compositionally biased region" description="Low complexity" evidence="1">
    <location>
        <begin position="325"/>
        <end position="341"/>
    </location>
</feature>
<gene>
    <name evidence="3" type="ORF">WJX74_007980</name>
</gene>
<proteinExistence type="predicted"/>
<dbReference type="PANTHER" id="PTHR46609">
    <property type="entry name" value="EXONUCLEASE, PHAGE-TYPE/RECB, C-TERMINAL DOMAIN-CONTAINING PROTEIN"/>
    <property type="match status" value="1"/>
</dbReference>
<keyword evidence="4" id="KW-1185">Reference proteome</keyword>
<dbReference type="Pfam" id="PF09588">
    <property type="entry name" value="YqaJ"/>
    <property type="match status" value="1"/>
</dbReference>
<feature type="compositionally biased region" description="Polar residues" evidence="1">
    <location>
        <begin position="275"/>
        <end position="290"/>
    </location>
</feature>
<dbReference type="InterPro" id="IPR011604">
    <property type="entry name" value="PDDEXK-like_dom_sf"/>
</dbReference>
<sequence length="760" mass="81452">MKTLSRSQLRNYGPPVAALFDGHLLAQPKLLPSRRQMQIHVEALPRGPIPAQRPFPVPNGPQQPSQPAAYQAELRRMQAALIFEAQQGYCNFKGHNYFDRFAHQQLTTLQARVPASQQQFSSSLIAGLQAYTRMDLAARASLVRNALNLVASQLSLDVPASSSLDAASATAGAAFPSTPYFNTPVAAPSADRQIQMPQPGTAVDLAGTEGIPSASTSQPGGVSLPRLDEQGLHMPRLKSGLAQPLSHEAVQSSGSAITHPTSSDRSPPVPLQDARTYSSGMQQATASGHSMQPGVPAIELASQGPGIRRPSLPLTLSRGPSSKQTPQATGPAAPTLTTGNGLSQTAFQPSLTSPGSFVAPDSSRIPPKMQPLEPPRPARLMVALQQRALTRRSREEMLADANHAASGADVPPGVGTAVRSIEEALEMEGSGPLQPLSASAALVSEPTSEGVAALGSSTVRLRGKGAHRDTLFFKKNFEMAAADFASRTSGGRLGCLEAGKQLSPEWHKLRDQRLTASAFGNALGFWPDGRESLWEEKLGLREKFKGNAATAWGTKREAPALAHYKELTGHAVESCSFKVLREDDVHGWLGASPDGLVDGRIDQSESASEGLQASGAQDRMHGNGPGVLEIKCPWNRGNTALAKPYEQAPFYYMPQVQGLMDMFDREWCDLYCWTPNGSTIFHIPRDRQYWLSCFEVLAEFWWAHVVPAKHALALGTETDLDTLRPGRHHAATQGLKAASIRMAQNAAATHFAAASAHNQQ</sequence>
<dbReference type="InterPro" id="IPR017482">
    <property type="entry name" value="Lambda-type_endonuclease"/>
</dbReference>
<dbReference type="SUPFAM" id="SSF52980">
    <property type="entry name" value="Restriction endonuclease-like"/>
    <property type="match status" value="1"/>
</dbReference>
<feature type="compositionally biased region" description="Polar residues" evidence="1">
    <location>
        <begin position="604"/>
        <end position="615"/>
    </location>
</feature>
<comment type="caution">
    <text evidence="3">The sequence shown here is derived from an EMBL/GenBank/DDBJ whole genome shotgun (WGS) entry which is preliminary data.</text>
</comment>
<dbReference type="GO" id="GO:0006281">
    <property type="term" value="P:DNA repair"/>
    <property type="evidence" value="ECO:0007669"/>
    <property type="project" value="UniProtKB-ARBA"/>
</dbReference>
<evidence type="ECO:0000256" key="1">
    <source>
        <dbReference type="SAM" id="MobiDB-lite"/>
    </source>
</evidence>
<dbReference type="EMBL" id="JALJOS010000004">
    <property type="protein sequence ID" value="KAK9840347.1"/>
    <property type="molecule type" value="Genomic_DNA"/>
</dbReference>
<feature type="compositionally biased region" description="Polar residues" evidence="1">
    <location>
        <begin position="249"/>
        <end position="265"/>
    </location>
</feature>
<dbReference type="InterPro" id="IPR019080">
    <property type="entry name" value="YqaJ_viral_recombinase"/>
</dbReference>
<dbReference type="Proteomes" id="UP001438707">
    <property type="component" value="Unassembled WGS sequence"/>
</dbReference>
<evidence type="ECO:0000313" key="4">
    <source>
        <dbReference type="Proteomes" id="UP001438707"/>
    </source>
</evidence>
<dbReference type="InterPro" id="IPR011335">
    <property type="entry name" value="Restrct_endonuc-II-like"/>
</dbReference>
<protein>
    <recommendedName>
        <fullName evidence="2">YqaJ viral recombinase domain-containing protein</fullName>
    </recommendedName>
</protein>
<dbReference type="Gene3D" id="3.90.320.10">
    <property type="match status" value="1"/>
</dbReference>
<name>A0AAW1S407_9CHLO</name>
<feature type="domain" description="YqaJ viral recombinase" evidence="2">
    <location>
        <begin position="505"/>
        <end position="660"/>
    </location>
</feature>
<feature type="compositionally biased region" description="Polar residues" evidence="1">
    <location>
        <begin position="342"/>
        <end position="355"/>
    </location>
</feature>